<sequence>MLYNDTKTKILQVQQHHPQEQQHHPPKSYPDPNRQQPAHQNKPKVKPQPPKRMQQHHPYQPHTGHSQNPANQKKLKERDQPQPLLHNAQQWAHQHHLQTILSQPLLWMLNRRISKNQIPIEMYSMIGSSGTTLIKTMILNKEFLTSERGLGPMMRLPPLRSTCSNHGNNLFITDISSNNYPDQARISRQNQSPSKEEKEEFSCHRAPSQPPPGLLPDQQLSPDFRLVAYRSIGEKKHGREGIKKELSSHQTPPGPPPDVHPAADQCRTFAQAPSDAELLFGLQIYYILYEAFTEPKILYIAKLQNAQIFPYSFSLFSTAYCCFPAVNRRNSAVGSSNWVRGSLRKVPKLIFGIETFPSLTPSAPTSSSLGRHPSSLPLAHGHHSPPLPSPRPATHPLLAALPLHLSSPGKPCMGDPDVDHEFLYDEQGRVDILQSPFFDVTFGSDRTADEYVDRIIYQLTLAIEDRIPQGRWYLIGHPSTPPNLAPNPATTTRGVLLSTQQATRMRMLKGLNKTVSLKAISPSAEEESRLRKYFNNANDGISENK</sequence>
<gene>
    <name evidence="2" type="ORF">M5K25_010240</name>
</gene>
<protein>
    <submittedName>
        <fullName evidence="2">Uncharacterized protein</fullName>
    </submittedName>
</protein>
<keyword evidence="3" id="KW-1185">Reference proteome</keyword>
<dbReference type="Proteomes" id="UP001552299">
    <property type="component" value="Unassembled WGS sequence"/>
</dbReference>
<evidence type="ECO:0000256" key="1">
    <source>
        <dbReference type="SAM" id="MobiDB-lite"/>
    </source>
</evidence>
<comment type="caution">
    <text evidence="2">The sequence shown here is derived from an EMBL/GenBank/DDBJ whole genome shotgun (WGS) entry which is preliminary data.</text>
</comment>
<name>A0ABD0UZI7_DENTH</name>
<feature type="compositionally biased region" description="Basic and acidic residues" evidence="1">
    <location>
        <begin position="194"/>
        <end position="203"/>
    </location>
</feature>
<dbReference type="EMBL" id="JANQDX010000009">
    <property type="protein sequence ID" value="KAL0918242.1"/>
    <property type="molecule type" value="Genomic_DNA"/>
</dbReference>
<organism evidence="2 3">
    <name type="scientific">Dendrobium thyrsiflorum</name>
    <name type="common">Pinecone-like raceme dendrobium</name>
    <name type="synonym">Orchid</name>
    <dbReference type="NCBI Taxonomy" id="117978"/>
    <lineage>
        <taxon>Eukaryota</taxon>
        <taxon>Viridiplantae</taxon>
        <taxon>Streptophyta</taxon>
        <taxon>Embryophyta</taxon>
        <taxon>Tracheophyta</taxon>
        <taxon>Spermatophyta</taxon>
        <taxon>Magnoliopsida</taxon>
        <taxon>Liliopsida</taxon>
        <taxon>Asparagales</taxon>
        <taxon>Orchidaceae</taxon>
        <taxon>Epidendroideae</taxon>
        <taxon>Malaxideae</taxon>
        <taxon>Dendrobiinae</taxon>
        <taxon>Dendrobium</taxon>
    </lineage>
</organism>
<reference evidence="2 3" key="1">
    <citation type="journal article" date="2024" name="Plant Biotechnol. J.">
        <title>Dendrobium thyrsiflorum genome and its molecular insights into genes involved in important horticultural traits.</title>
        <authorList>
            <person name="Chen B."/>
            <person name="Wang J.Y."/>
            <person name="Zheng P.J."/>
            <person name="Li K.L."/>
            <person name="Liang Y.M."/>
            <person name="Chen X.F."/>
            <person name="Zhang C."/>
            <person name="Zhao X."/>
            <person name="He X."/>
            <person name="Zhang G.Q."/>
            <person name="Liu Z.J."/>
            <person name="Xu Q."/>
        </authorList>
    </citation>
    <scope>NUCLEOTIDE SEQUENCE [LARGE SCALE GENOMIC DNA]</scope>
    <source>
        <strain evidence="2">GZMU011</strain>
    </source>
</reference>
<feature type="compositionally biased region" description="Polar residues" evidence="1">
    <location>
        <begin position="180"/>
        <end position="193"/>
    </location>
</feature>
<feature type="region of interest" description="Disordered" evidence="1">
    <location>
        <begin position="180"/>
        <end position="217"/>
    </location>
</feature>
<dbReference type="AlphaFoldDB" id="A0ABD0UZI7"/>
<accession>A0ABD0UZI7</accession>
<feature type="region of interest" description="Disordered" evidence="1">
    <location>
        <begin position="1"/>
        <end position="79"/>
    </location>
</feature>
<feature type="region of interest" description="Disordered" evidence="1">
    <location>
        <begin position="236"/>
        <end position="260"/>
    </location>
</feature>
<proteinExistence type="predicted"/>
<feature type="region of interest" description="Disordered" evidence="1">
    <location>
        <begin position="362"/>
        <end position="391"/>
    </location>
</feature>
<evidence type="ECO:0000313" key="2">
    <source>
        <dbReference type="EMBL" id="KAL0918242.1"/>
    </source>
</evidence>
<evidence type="ECO:0000313" key="3">
    <source>
        <dbReference type="Proteomes" id="UP001552299"/>
    </source>
</evidence>
<feature type="compositionally biased region" description="Basic and acidic residues" evidence="1">
    <location>
        <begin position="236"/>
        <end position="247"/>
    </location>
</feature>